<dbReference type="OMA" id="YEFRLVT"/>
<dbReference type="FunFam" id="3.30.479.30:FF:000001">
    <property type="entry name" value="Prohibitin 2"/>
    <property type="match status" value="1"/>
</dbReference>
<comment type="similarity">
    <text evidence="1 2">Belongs to the prohibitin family.</text>
</comment>
<dbReference type="SMART" id="SM00244">
    <property type="entry name" value="PHB"/>
    <property type="match status" value="1"/>
</dbReference>
<dbReference type="GO" id="GO:0005743">
    <property type="term" value="C:mitochondrial inner membrane"/>
    <property type="evidence" value="ECO:0007669"/>
    <property type="project" value="UniProtKB-SubCell"/>
</dbReference>
<evidence type="ECO:0000256" key="2">
    <source>
        <dbReference type="RuleBase" id="RU366048"/>
    </source>
</evidence>
<organism evidence="5 6">
    <name type="scientific">Anopheles sinensis</name>
    <name type="common">Mosquito</name>
    <dbReference type="NCBI Taxonomy" id="74873"/>
    <lineage>
        <taxon>Eukaryota</taxon>
        <taxon>Metazoa</taxon>
        <taxon>Ecdysozoa</taxon>
        <taxon>Arthropoda</taxon>
        <taxon>Hexapoda</taxon>
        <taxon>Insecta</taxon>
        <taxon>Pterygota</taxon>
        <taxon>Neoptera</taxon>
        <taxon>Endopterygota</taxon>
        <taxon>Diptera</taxon>
        <taxon>Nematocera</taxon>
        <taxon>Culicoidea</taxon>
        <taxon>Culicidae</taxon>
        <taxon>Anophelinae</taxon>
        <taxon>Anopheles</taxon>
    </lineage>
</organism>
<accession>A0A084VM58</accession>
<sequence>MATQFLNRIGQLGLGVAVVGGVVNSALYNVDGGHRAVIFDRFSGVKQQVSGEGTHFFVPWVQRPIIFDIRSQPRNVPVVTGSKDLQNVNITLRILFRPVPDQLPKIYTILGQDYDERVLPSITTEVLKAVVAQFDAGELITQREMVSQKVSDDLTERAAQFGVILDDISITHLTFGKEFTQAVEMKQVAQQEAEKARFLVEKAEQMKQAAIITAEGDAEAAKMLARSLKESGDGLIELRRIEAAEDIAYQMSRARGVSYLPAGQQTLLQIPQ</sequence>
<evidence type="ECO:0000313" key="4">
    <source>
        <dbReference type="EMBL" id="KFB39052.1"/>
    </source>
</evidence>
<protein>
    <recommendedName>
        <fullName evidence="2">Prohibitin</fullName>
    </recommendedName>
</protein>
<dbReference type="VEuPathDB" id="VectorBase:ASIC006374"/>
<dbReference type="InterPro" id="IPR000163">
    <property type="entry name" value="Prohibitin"/>
</dbReference>
<proteinExistence type="inferred from homology"/>
<reference evidence="5" key="2">
    <citation type="submission" date="2020-05" db="UniProtKB">
        <authorList>
            <consortium name="EnsemblMetazoa"/>
        </authorList>
    </citation>
    <scope>IDENTIFICATION</scope>
</reference>
<gene>
    <name evidence="4" type="ORF">ZHAS_00006374</name>
</gene>
<dbReference type="EnsemblMetazoa" id="ASIC006374-RA">
    <property type="protein sequence ID" value="ASIC006374-PA"/>
    <property type="gene ID" value="ASIC006374"/>
</dbReference>
<dbReference type="STRING" id="74873.A0A084VM58"/>
<dbReference type="Gene3D" id="3.30.479.30">
    <property type="entry name" value="Band 7 domain"/>
    <property type="match status" value="1"/>
</dbReference>
<dbReference type="InterPro" id="IPR001107">
    <property type="entry name" value="Band_7"/>
</dbReference>
<keyword evidence="2" id="KW-0496">Mitochondrion</keyword>
<dbReference type="OrthoDB" id="275637at2759"/>
<dbReference type="PANTHER" id="PTHR23222">
    <property type="entry name" value="PROHIBITIN"/>
    <property type="match status" value="1"/>
</dbReference>
<keyword evidence="2" id="KW-0472">Membrane</keyword>
<dbReference type="EMBL" id="KE524975">
    <property type="protein sequence ID" value="KFB39052.1"/>
    <property type="molecule type" value="Genomic_DNA"/>
</dbReference>
<dbReference type="AlphaFoldDB" id="A0A084VM58"/>
<dbReference type="CDD" id="cd03401">
    <property type="entry name" value="SPFH_prohibitin"/>
    <property type="match status" value="1"/>
</dbReference>
<dbReference type="EMBL" id="ATLV01014579">
    <property type="status" value="NOT_ANNOTATED_CDS"/>
    <property type="molecule type" value="Genomic_DNA"/>
</dbReference>
<keyword evidence="6" id="KW-1185">Reference proteome</keyword>
<dbReference type="VEuPathDB" id="VectorBase:ASIS002304"/>
<name>A0A084VM58_ANOSI</name>
<evidence type="ECO:0000313" key="5">
    <source>
        <dbReference type="EnsemblMetazoa" id="ASIC006374-PA"/>
    </source>
</evidence>
<dbReference type="PANTHER" id="PTHR23222:SF0">
    <property type="entry name" value="PROHIBITIN 1"/>
    <property type="match status" value="1"/>
</dbReference>
<keyword evidence="2" id="KW-0999">Mitochondrion inner membrane</keyword>
<comment type="subcellular location">
    <subcellularLocation>
        <location evidence="2">Mitochondrion inner membrane</location>
    </subcellularLocation>
</comment>
<evidence type="ECO:0000256" key="1">
    <source>
        <dbReference type="ARBA" id="ARBA00009658"/>
    </source>
</evidence>
<reference evidence="4 6" key="1">
    <citation type="journal article" date="2014" name="BMC Genomics">
        <title>Genome sequence of Anopheles sinensis provides insight into genetics basis of mosquito competence for malaria parasites.</title>
        <authorList>
            <person name="Zhou D."/>
            <person name="Zhang D."/>
            <person name="Ding G."/>
            <person name="Shi L."/>
            <person name="Hou Q."/>
            <person name="Ye Y."/>
            <person name="Xu Y."/>
            <person name="Zhou H."/>
            <person name="Xiong C."/>
            <person name="Li S."/>
            <person name="Yu J."/>
            <person name="Hong S."/>
            <person name="Yu X."/>
            <person name="Zou P."/>
            <person name="Chen C."/>
            <person name="Chang X."/>
            <person name="Wang W."/>
            <person name="Lv Y."/>
            <person name="Sun Y."/>
            <person name="Ma L."/>
            <person name="Shen B."/>
            <person name="Zhu C."/>
        </authorList>
    </citation>
    <scope>NUCLEOTIDE SEQUENCE [LARGE SCALE GENOMIC DNA]</scope>
</reference>
<dbReference type="Pfam" id="PF01145">
    <property type="entry name" value="Band_7"/>
    <property type="match status" value="1"/>
</dbReference>
<dbReference type="InterPro" id="IPR036013">
    <property type="entry name" value="Band_7/SPFH_dom_sf"/>
</dbReference>
<dbReference type="GO" id="GO:0007005">
    <property type="term" value="P:mitochondrion organization"/>
    <property type="evidence" value="ECO:0007669"/>
    <property type="project" value="TreeGrafter"/>
</dbReference>
<evidence type="ECO:0000259" key="3">
    <source>
        <dbReference type="SMART" id="SM00244"/>
    </source>
</evidence>
<dbReference type="Proteomes" id="UP000030765">
    <property type="component" value="Unassembled WGS sequence"/>
</dbReference>
<evidence type="ECO:0000313" key="6">
    <source>
        <dbReference type="Proteomes" id="UP000030765"/>
    </source>
</evidence>
<feature type="domain" description="Band 7" evidence="3">
    <location>
        <begin position="26"/>
        <end position="187"/>
    </location>
</feature>
<dbReference type="PRINTS" id="PR00679">
    <property type="entry name" value="PROHIBITIN"/>
</dbReference>
<dbReference type="SUPFAM" id="SSF117892">
    <property type="entry name" value="Band 7/SPFH domain"/>
    <property type="match status" value="1"/>
</dbReference>